<feature type="non-terminal residue" evidence="1">
    <location>
        <position position="1"/>
    </location>
</feature>
<sequence length="79" mass="8998">ENDIDKEANDVLNDLDEMLLDTEPVYVDRHSQIMGDDEKPEWDNFDPKKVQASIDAGLILPELKPRKNAVYNATMLTVP</sequence>
<gene>
    <name evidence="1" type="ORF">S03H2_26853</name>
</gene>
<evidence type="ECO:0000313" key="1">
    <source>
        <dbReference type="EMBL" id="GAH55232.1"/>
    </source>
</evidence>
<reference evidence="1" key="1">
    <citation type="journal article" date="2014" name="Front. Microbiol.">
        <title>High frequency of phylogenetically diverse reductive dehalogenase-homologous genes in deep subseafloor sedimentary metagenomes.</title>
        <authorList>
            <person name="Kawai M."/>
            <person name="Futagami T."/>
            <person name="Toyoda A."/>
            <person name="Takaki Y."/>
            <person name="Nishi S."/>
            <person name="Hori S."/>
            <person name="Arai W."/>
            <person name="Tsubouchi T."/>
            <person name="Morono Y."/>
            <person name="Uchiyama I."/>
            <person name="Ito T."/>
            <person name="Fujiyama A."/>
            <person name="Inagaki F."/>
            <person name="Takami H."/>
        </authorList>
    </citation>
    <scope>NUCLEOTIDE SEQUENCE</scope>
    <source>
        <strain evidence="1">Expedition CK06-06</strain>
    </source>
</reference>
<organism evidence="1">
    <name type="scientific">marine sediment metagenome</name>
    <dbReference type="NCBI Taxonomy" id="412755"/>
    <lineage>
        <taxon>unclassified sequences</taxon>
        <taxon>metagenomes</taxon>
        <taxon>ecological metagenomes</taxon>
    </lineage>
</organism>
<dbReference type="EMBL" id="BARU01015775">
    <property type="protein sequence ID" value="GAH55232.1"/>
    <property type="molecule type" value="Genomic_DNA"/>
</dbReference>
<proteinExistence type="predicted"/>
<accession>X1GDD2</accession>
<comment type="caution">
    <text evidence="1">The sequence shown here is derived from an EMBL/GenBank/DDBJ whole genome shotgun (WGS) entry which is preliminary data.</text>
</comment>
<name>X1GDD2_9ZZZZ</name>
<feature type="non-terminal residue" evidence="1">
    <location>
        <position position="79"/>
    </location>
</feature>
<dbReference type="AlphaFoldDB" id="X1GDD2"/>
<protein>
    <submittedName>
        <fullName evidence="1">Uncharacterized protein</fullName>
    </submittedName>
</protein>